<proteinExistence type="predicted"/>
<keyword evidence="2" id="KW-1185">Reference proteome</keyword>
<evidence type="ECO:0000313" key="1">
    <source>
        <dbReference type="EMBL" id="WAH39086.1"/>
    </source>
</evidence>
<dbReference type="EMBL" id="CP104064">
    <property type="protein sequence ID" value="WAH39086.1"/>
    <property type="molecule type" value="Genomic_DNA"/>
</dbReference>
<protein>
    <submittedName>
        <fullName evidence="1">EcsC family protein</fullName>
    </submittedName>
</protein>
<name>A0ABY6ZAA4_9BACL</name>
<dbReference type="InterPro" id="IPR024787">
    <property type="entry name" value="EcsC"/>
</dbReference>
<organism evidence="1 2">
    <name type="scientific">Alicyclobacillus dauci</name>
    <dbReference type="NCBI Taxonomy" id="1475485"/>
    <lineage>
        <taxon>Bacteria</taxon>
        <taxon>Bacillati</taxon>
        <taxon>Bacillota</taxon>
        <taxon>Bacilli</taxon>
        <taxon>Bacillales</taxon>
        <taxon>Alicyclobacillaceae</taxon>
        <taxon>Alicyclobacillus</taxon>
    </lineage>
</organism>
<gene>
    <name evidence="1" type="ORF">NZD86_00615</name>
</gene>
<sequence>MVELMSMSDEHVESLRRAVKQLEFPTFADKATSLVGKPVEMTMKALPGKYQRRISAFVHRAIDRCFDWVLLTVDTSKQTTTSSDMAHKFVATGMGAVTGFVGGAAFLAELPLTTGVLLRTIADIARSEGEDLSTLDARLACVGVFALDTTSVRGDHSGLSAYRMVRQSLSNLVADASTQLAQGMAQAAAAQTMTAVSAQASAEVAATVTPNIASAESAPVLVRLINEIAARFGVTVSERVAAGIIPVIGAVGGAAVNFAFTDHFQRIAHGHFIVRRLERIYGRGLVADEYEKIRTELRSQRK</sequence>
<evidence type="ECO:0000313" key="2">
    <source>
        <dbReference type="Proteomes" id="UP001164803"/>
    </source>
</evidence>
<dbReference type="Pfam" id="PF12787">
    <property type="entry name" value="EcsC"/>
    <property type="match status" value="1"/>
</dbReference>
<dbReference type="Proteomes" id="UP001164803">
    <property type="component" value="Chromosome"/>
</dbReference>
<dbReference type="PANTHER" id="PTHR41260">
    <property type="entry name" value="PROTEIN ECSC"/>
    <property type="match status" value="1"/>
</dbReference>
<reference evidence="1" key="1">
    <citation type="submission" date="2022-08" db="EMBL/GenBank/DDBJ databases">
        <title>Alicyclobacillus dauci DSM2870, complete genome.</title>
        <authorList>
            <person name="Wang Q."/>
            <person name="Cai R."/>
            <person name="Wang Z."/>
        </authorList>
    </citation>
    <scope>NUCLEOTIDE SEQUENCE</scope>
    <source>
        <strain evidence="1">DSM 28700</strain>
    </source>
</reference>
<dbReference type="RefSeq" id="WP_268046742.1">
    <property type="nucleotide sequence ID" value="NZ_CP104064.1"/>
</dbReference>
<dbReference type="PANTHER" id="PTHR41260:SF1">
    <property type="entry name" value="PROTEIN ECSC"/>
    <property type="match status" value="1"/>
</dbReference>
<accession>A0ABY6ZAA4</accession>